<dbReference type="InterPro" id="IPR045012">
    <property type="entry name" value="NLP"/>
</dbReference>
<accession>A0AA88DMJ1</accession>
<dbReference type="PANTHER" id="PTHR32002:SF44">
    <property type="entry name" value="PROTEIN NLP4"/>
    <property type="match status" value="1"/>
</dbReference>
<dbReference type="AlphaFoldDB" id="A0AA88DMJ1"/>
<feature type="domain" description="NLP1-9 GAF" evidence="1">
    <location>
        <begin position="321"/>
        <end position="375"/>
    </location>
</feature>
<gene>
    <name evidence="2" type="ORF">TIFTF001_027104</name>
</gene>
<dbReference type="GO" id="GO:0003700">
    <property type="term" value="F:DNA-binding transcription factor activity"/>
    <property type="evidence" value="ECO:0007669"/>
    <property type="project" value="InterPro"/>
</dbReference>
<dbReference type="Pfam" id="PF22922">
    <property type="entry name" value="GAF_NLP"/>
    <property type="match status" value="3"/>
</dbReference>
<organism evidence="2 3">
    <name type="scientific">Ficus carica</name>
    <name type="common">Common fig</name>
    <dbReference type="NCBI Taxonomy" id="3494"/>
    <lineage>
        <taxon>Eukaryota</taxon>
        <taxon>Viridiplantae</taxon>
        <taxon>Streptophyta</taxon>
        <taxon>Embryophyta</taxon>
        <taxon>Tracheophyta</taxon>
        <taxon>Spermatophyta</taxon>
        <taxon>Magnoliopsida</taxon>
        <taxon>eudicotyledons</taxon>
        <taxon>Gunneridae</taxon>
        <taxon>Pentapetalae</taxon>
        <taxon>rosids</taxon>
        <taxon>fabids</taxon>
        <taxon>Rosales</taxon>
        <taxon>Moraceae</taxon>
        <taxon>Ficeae</taxon>
        <taxon>Ficus</taxon>
    </lineage>
</organism>
<protein>
    <recommendedName>
        <fullName evidence="1">NLP1-9 GAF domain-containing protein</fullName>
    </recommendedName>
</protein>
<dbReference type="PANTHER" id="PTHR32002">
    <property type="entry name" value="PROTEIN NLP8"/>
    <property type="match status" value="1"/>
</dbReference>
<proteinExistence type="predicted"/>
<comment type="caution">
    <text evidence="2">The sequence shown here is derived from an EMBL/GenBank/DDBJ whole genome shotgun (WGS) entry which is preliminary data.</text>
</comment>
<evidence type="ECO:0000259" key="1">
    <source>
        <dbReference type="Pfam" id="PF22922"/>
    </source>
</evidence>
<keyword evidence="3" id="KW-1185">Reference proteome</keyword>
<evidence type="ECO:0000313" key="3">
    <source>
        <dbReference type="Proteomes" id="UP001187192"/>
    </source>
</evidence>
<feature type="domain" description="NLP1-9 GAF" evidence="1">
    <location>
        <begin position="10"/>
        <end position="180"/>
    </location>
</feature>
<name>A0AA88DMJ1_FICCA</name>
<feature type="domain" description="NLP1-9 GAF" evidence="1">
    <location>
        <begin position="396"/>
        <end position="459"/>
    </location>
</feature>
<evidence type="ECO:0000313" key="2">
    <source>
        <dbReference type="EMBL" id="GMN58028.1"/>
    </source>
</evidence>
<sequence>MDLNQQRLPDEDYQEFKDEISEVLKSVDKMHELSLLRAWVPCFLNHTCVDGQLGHVNSVSILEGVFEKARYRESGLFHFKLVSSSFHLLKGQGVIGKAFMTNHPFFSTDITSSSNADDPLSSCAWLNGVHKAAVAIPLRSIRNADCILEFLFPTRCRNLEEPMKILAALFLTLKQCCKTLSVVTENVLVEKSNSPFPTFQLLQPFNPVEQNRPYDSFPKENPREADPKCVMQLLPLSNAQNKNYSDPTSTIEPAEVCDALIGQGSMAVYETSEERHATREKTIHTHDTSLNDVAKCTGGFQGLFEHSKSKGMHLFQQRLLDKDYQEFKDEISEVLKSVFKLHGLPLARAWVPCVLNQTCVDGQLNHKSSVSILESMLAKSISWHTILLSKHSFLSNPEDPVSSCAEAYGISTAAVAIPLRSIHSADCILEFLLPLDCKNLEEQMKMLTTLFSTLKQSFEQSDSLFQKENPREADPKRMMQLLPGSSARNEDCLEPTLSIEPTKPCDGNGQDRFSSWVSRERIEVEHDWLFQMENPREALDGKLLRESSDQNEKCQDPTLPSVEPAEVCDTVGLGILAVSETKVEKHMPQERKLST</sequence>
<dbReference type="EMBL" id="BTGU01000074">
    <property type="protein sequence ID" value="GMN58028.1"/>
    <property type="molecule type" value="Genomic_DNA"/>
</dbReference>
<dbReference type="Proteomes" id="UP001187192">
    <property type="component" value="Unassembled WGS sequence"/>
</dbReference>
<dbReference type="InterPro" id="IPR055081">
    <property type="entry name" value="NLP1-9_GAF"/>
</dbReference>
<reference evidence="2" key="1">
    <citation type="submission" date="2023-07" db="EMBL/GenBank/DDBJ databases">
        <title>draft genome sequence of fig (Ficus carica).</title>
        <authorList>
            <person name="Takahashi T."/>
            <person name="Nishimura K."/>
        </authorList>
    </citation>
    <scope>NUCLEOTIDE SEQUENCE</scope>
</reference>